<dbReference type="SMART" id="SM00638">
    <property type="entry name" value="LPD_N"/>
    <property type="match status" value="1"/>
</dbReference>
<dbReference type="InterPro" id="IPR011030">
    <property type="entry name" value="Lipovitellin_superhlx_dom"/>
</dbReference>
<dbReference type="Pfam" id="PF09172">
    <property type="entry name" value="Vit_open_b-sht"/>
    <property type="match status" value="1"/>
</dbReference>
<dbReference type="SUPFAM" id="SSF56968">
    <property type="entry name" value="Lipovitellin-phosvitin complex, beta-sheet shell regions"/>
    <property type="match status" value="2"/>
</dbReference>
<proteinExistence type="predicted"/>
<dbReference type="GO" id="GO:0034362">
    <property type="term" value="C:low-density lipoprotein particle"/>
    <property type="evidence" value="ECO:0007669"/>
    <property type="project" value="TreeGrafter"/>
</dbReference>
<evidence type="ECO:0000256" key="7">
    <source>
        <dbReference type="PROSITE-ProRule" id="PRU00557"/>
    </source>
</evidence>
<dbReference type="InterPro" id="IPR015819">
    <property type="entry name" value="Lipid_transp_b-sht_shell"/>
</dbReference>
<keyword evidence="5" id="KW-0445">Lipid transport</keyword>
<sequence length="4378" mass="490098">MDSCSAFFLVLYNSCFSLCISLLLGPKLCLASRFKANRKYVYQYTTESRNGVVGTANLRNGPKVSCQVEIEVPQACRFVMHTRDCALSEVSVMDPLGQLVYRQTPSSDAFQAAMLKNPLKFTVEEVTSVQLYPEEDEPVNILNIKRGIVSALMVPVMEDEENSFMSTVHGQCLTDYLVNARKDIATDVTLSRDLSRCDQFYSRELANSPLALLQKLHRPLSKLITSTQDCNYQFDNKGKHITTAACTEKHIYLPFSHGDNGISSVVTQELIFQSSKRINTGVFSVNPSHSKPLHFEDPDDKAPVQEKDTVLSTLQDLMGLAGTDQGQKRTSLFHKLVSSLRGLTNETLSQTVPEMLAASEWLTWQALFQCGTPECTSAILQAIRTIDGKSLVVDALVYGLSLQANPDAARVRDMLSMAQYKQSRTMMYALANTVKKFHKGEVTPVVTDVSRFMESLLSDCTRGLLDDDSEEQSFLVLRVVGVMGEAMQVVSPSLISSILRCAKKTDIPLPNQKAAIQAFRLMNINDEIKQVLMEVYQDTLSPTEKRVAAYLILIRNPDQVLVGDILNNLVKLEDEELQSFVVSHLNNINNSDEPQMQREYIELALKDQTSPTNKFDGLSCNYKRDSPFGSIESNIIWNGKSPAAREVMLKTALKAFDHNYDMSEVGVEGAGFEPILEALFGMRGFFTEIHSRVMLLGILHRLPNDVDRINVPQDLLKDIPKLVQKLIDDLRISPSPEATAYLKLLGNEIGYLKISDIRRMIETLSLYYNTFRGLPMKVFHTLTSSTENELFAHYIFMEDAFSLPTASGFPLKFSLSGVLAPGTKGGLTHSVPKGMTDLSFMPSVGLEFITQMGVHIPDYVAAGLEMHTSIFHESSLKAKLNMKRNQMKLSIPAPKSKTQLLSVSNKVLSISSGQTKIVPSLVEDRTDSTNCQPLVSGLKFCTIVRYSNATSIDNAPYYPLTGETRFAVEIQPTGEVSEYTATITDETLREGKKGRHKIESLRLTLKAEGDDSTEAAATLKYNRNKNVFTTEVVIPDFDVEAGIKLAVTDSDAKGKKLHGITIDVTHKNIPQLTLVGRARMKDAMVQLQMAIPALKTNASVTTTLRNDEGVFTEFKTDINLPETSYQEKASLKYDDDKIEAELKSDLNSDIQKLIPNVDDHHRQLQQLIDDILDQKVAKTDMKLRHIVTKGIEAGNIWLDKLTAHMPFFANLRRKRSISDLTLPALPEKLYFQSDSLFRYQFNKEKMAISLPLPLGGKKSEEINFPTTLSVPRIHLPQIGLYIPAKTYPLPSFTIPPSLDFMVPLLGLAEASTKISSNFYTWEGVISGGNSTVDVPSYIAQYKVMGQSPFNLLSYKFEGTGMMSGRADDNLKYLVNTSFSHSLIDTSFSMLETLRVTNKLNAKANYKIEASSPLGLQALIYYSAQATSTLNSDEVSGDGTIDGLLKLGSFYTNTSYMHNYNLRPLDRAGRGESTLHFNSPIIQVHNMIQGVYTNSELKIVSKTNAQNNAIKHVAELRYKDSQLTLKCSAVATAMDKSLNNKVELGVSSNMAILRIESQADDDKNRAYSLITGSLDSNGLEVNSEGSLTFDTGRGLHKASVMVGRNGLTTSGTNSIQCSPVTVENIFNGAIDNNGAYLSSRTKAMAEESRGELIIEGKITAAEAYLDGVLNGHAYDATTKNNMNIVLNRRALTFTSNSVGRMKQVKTENSHALTLTLWTLNLHSKSNNFICEDIYYKQDTKVGMKPFVMSFDMTNDAKYYDVSLSNEGHVKLQPSKMDLSGSVKGAYGETHNIKHIYEITYGDMAGTMKYSTSGALMDAQLSHSCDIEFAGLSSKSNCDAQINSEPLRFESTIRTLALPFSLNIDVFVNSDGEINLYGKHTGQLYGKYLMKAEPLAFAYLHDSRVSTTHMLQSEEMSTNLDNKLNGLLTPSDQSLTWTLKAKLNNHAYNQDISAYNNPAKIGFEFSGDTFDPLTKGKRSVPEIQGFSMSGFLKYDKNSDCHIIKIPFIENFPTGFEQLKTTLVQALESLQEFINNLDINQVIANFRAMLDQLPIQVSTFMQEMDLENKVSQAKAKLDYLMKEFAVTMDDLELLMNNLRQNLENTVINIATNIRDLLLTVEDYVKKGHLADKIANAAEQVGNKLQAFDEKYDIKQSLVKVLYAIEDIIRQIDLQKITESSAAWLKELDSKYRILEKIKDKLSEIKQVIENFELNTFFQDIRDYLMSVDFTIYVEQLAYKIPSSEIANVIESMHDVIVNWIDEYEIPNKLNAVYFYIRDLLLKYNLDGQFKELMDQAVILIKEFKIKETVHTMVDALKSIKFEYVYNTIMQLLHSLTSQLRAIDFKKTIDDVNKHISTMLKCIKEYDYNVFVNETNKKFAELTNYINKQIKIYEIVQKFEAVREFFREIQNSIFAYLDELKNTKVADALKKLKKVIDTTFYNDIKLKAQDILEDIRQRILDMDIREEIYTYLQRASESYSNTVAFISAQFNQLIEKFIEVLKDNKIITQIKQAVDGVLGALKRAEIEVATFTVPLTDLVVPAFTVNLNKLQDIRIPAQIAVPQFTILNSYTIPALTIDFEEIKAKIVALIDSIREFELQTPDPEEIFGDIKVLYLSDLPDLTLPELTLSEIKFPPIHIPILNLTDFKITMLPIPEIKLPEVPGDICIPVFGKLHGEFRLNSPQYTLVTTGIIENSTSTPKNPQFTATITSHANSPIEPLKYTFEATAQLEAPRMKKLLFTETLKAKHMAFSVDHKGTLTLSGSSAEAFAMTTTKATTQMYTADLLNKMAITLKSGISTAIDTTYNHNMDIPSIEMSSQASAKQNIEATVEAGGITVTGESTGNGKWAIQDYSDEGTHKSNVEVNINFSTAKLSFVGETDCKDLKLKQTLITESVFLSHITVEARCETEVSTIKNSVMVLKAEANIGDLKVALTASHNAEFAGRLIGSMSNLLEFTAHPFQIVLDVTNKVNSKAFLPLKLTGKIDLQHDYGVTINSGKQRTYWFALARFNQYKYKHNFTAENNDVDIFFYSSVNGEANLDFLTVPLSIPEITVPYLKINTPEVRAISLWEYAGFKTLLTTPQQSFDMNLKLHYDKNPDTHSYDLYLEPIYSAISDNANTIQAQFEQFRDKVVILLKQSYNQARSQYIKHKIDTSAIPPRIFTVPGYKIPILNIEVSAFRAEMPAFSYIIPKEFSTPSFKVPALGFSVPSYTLVLPAFEMPVIHVPETLSEIKLPTFTLPTIQNNIGISALGNITCDFSFKSTVITISANAGIYNQSDVVARFGASSTSLFDILNGKIDGTTSLTRKRGIKLATTVSVEHHNVEANHECAVSLTKRSMEASVANRAKINLPFLNLELNQELTGNTKTKPNIASMKKMKYVFNIPMIESVGKGNIDITWALEALSSYVLLETSTKATSDITVMGGSSIAGDLNNEASFYLNANGLRSTVITTLNSNINKQEKQKRSPNNILHFNLNKNLALEVSLRRIFATVDYTSNNNVDFASFNTNGRHHVKGELDFVPLTTFKTALRIDTSQPSSLGHAEIIHSINLDISSEKQSFTWSSKKQLTSLIHTCDLLLSNDESEVRMDLTGSTEGYVTFLKSVKLPVYQRTLWDVLKFDQVTNIDNLQFLNISVNILYTKAKDGQEYAIPSKLFENGITFSIPEISLAVPSWVANIPQALKNIDVQFENANVSDHITLPPVISIPAFDVPFTNLQVEPFTIDPKNLNIPKVITSKAFEIMLPGLPVMSVPSYNINTEYLQGKMSFLSFRVPQHEITVSSFTLPKSFTIGEHTISLNEITSQISNFELPAIVIPEQKIEIPEIALHLPSSVFIPSFGMLSATLKVSSPIYNVSTIANMKKEDSSLVTSLNSICSSTLTLLEYNLSAGSTLGLDNGVINLNGKCKLIHNDVNVDYQHSLTKNLRMRRQTPVTDSMDYRHTLNVDITSRTFTDVIFRFASRKDGITASVSSPSSGFLGLHFQRRSPSQLYGKLFSRYLSAPDKDIEVFTAKATLRNSQKLMLQTSWNWGFLHDVMEGTKDRIPAMADAGLKFVNKYHTAHFGFDLNRGGMKLKNAIFNVIEKIYNEVLMSLNALPNSIKHLGDQVKHIYSKVSDSLMSISVLDVRDKLANNARQALKPGKDKMYNLLDKVTQFFSGTKLTVPGSEQKLSILEVIQLSFWSVSKAIDRAMQRFASLMETISDYIREIEFTIPGTRVVINGHWIIDKLKSLYDKLTHSLLNGYELLPKTVNGSFQVISEKGENLFTFLKDENVKLATRVDVIYAEALQSSKQHTEEAKRHVAMYKDLTKQKIQEAFNALSMEHVTNNAKEGVSIFQSCLYRGLNETVDLMRKTSQATAPYIKVSNKKMDIEVPLPFYWKSFSEWPMPSRQ</sequence>
<dbReference type="GO" id="GO:0006642">
    <property type="term" value="P:triglyceride mobilization"/>
    <property type="evidence" value="ECO:0007669"/>
    <property type="project" value="TreeGrafter"/>
</dbReference>
<evidence type="ECO:0000256" key="4">
    <source>
        <dbReference type="ARBA" id="ARBA00022729"/>
    </source>
</evidence>
<dbReference type="GO" id="GO:0034361">
    <property type="term" value="C:very-low-density lipoprotein particle"/>
    <property type="evidence" value="ECO:0007669"/>
    <property type="project" value="TreeGrafter"/>
</dbReference>
<accession>A0A3Q1IGH9</accession>
<evidence type="ECO:0000256" key="3">
    <source>
        <dbReference type="ARBA" id="ARBA00022525"/>
    </source>
</evidence>
<reference evidence="11" key="3">
    <citation type="submission" date="2025-09" db="UniProtKB">
        <authorList>
            <consortium name="Ensembl"/>
        </authorList>
    </citation>
    <scope>IDENTIFICATION</scope>
</reference>
<evidence type="ECO:0000313" key="12">
    <source>
        <dbReference type="Proteomes" id="UP000265040"/>
    </source>
</evidence>
<evidence type="ECO:0000256" key="5">
    <source>
        <dbReference type="ARBA" id="ARBA00023055"/>
    </source>
</evidence>
<evidence type="ECO:0000256" key="8">
    <source>
        <dbReference type="SAM" id="Coils"/>
    </source>
</evidence>
<dbReference type="GeneTree" id="ENSGT00590000083139"/>
<keyword evidence="8" id="KW-0175">Coiled coil</keyword>
<feature type="chain" id="PRO_5030079886" description="Vitellogenin domain-containing protein" evidence="9">
    <location>
        <begin position="32"/>
        <end position="4378"/>
    </location>
</feature>
<protein>
    <recommendedName>
        <fullName evidence="10">Vitellogenin domain-containing protein</fullName>
    </recommendedName>
</protein>
<dbReference type="InterPro" id="IPR001747">
    <property type="entry name" value="Vitellogenin_N"/>
</dbReference>
<keyword evidence="6" id="KW-0325">Glycoprotein</keyword>
<reference evidence="11" key="2">
    <citation type="submission" date="2025-08" db="UniProtKB">
        <authorList>
            <consortium name="Ensembl"/>
        </authorList>
    </citation>
    <scope>IDENTIFICATION</scope>
</reference>
<dbReference type="OrthoDB" id="6484170at2759"/>
<reference evidence="11" key="1">
    <citation type="submission" date="2021-04" db="EMBL/GenBank/DDBJ databases">
        <authorList>
            <consortium name="Wellcome Sanger Institute Data Sharing"/>
        </authorList>
    </citation>
    <scope>NUCLEOTIDE SEQUENCE [LARGE SCALE GENOMIC DNA]</scope>
</reference>
<dbReference type="InterPro" id="IPR052418">
    <property type="entry name" value="Apolipoprotein_B"/>
</dbReference>
<comment type="caution">
    <text evidence="7">Lacks conserved residue(s) required for the propagation of feature annotation.</text>
</comment>
<feature type="domain" description="Vitellogenin" evidence="10">
    <location>
        <begin position="34"/>
        <end position="653"/>
    </location>
</feature>
<dbReference type="GO" id="GO:0034359">
    <property type="term" value="C:mature chylomicron"/>
    <property type="evidence" value="ECO:0007669"/>
    <property type="project" value="TreeGrafter"/>
</dbReference>
<keyword evidence="4 9" id="KW-0732">Signal</keyword>
<feature type="coiled-coil region" evidence="8">
    <location>
        <begin position="2181"/>
        <end position="2211"/>
    </location>
</feature>
<keyword evidence="2" id="KW-0813">Transport</keyword>
<keyword evidence="12" id="KW-1185">Reference proteome</keyword>
<evidence type="ECO:0000256" key="1">
    <source>
        <dbReference type="ARBA" id="ARBA00004613"/>
    </source>
</evidence>
<dbReference type="SUPFAM" id="SSF48431">
    <property type="entry name" value="Lipovitellin-phosvitin complex, superhelical domain"/>
    <property type="match status" value="1"/>
</dbReference>
<dbReference type="PANTHER" id="PTHR13769">
    <property type="entry name" value="APOLIPOPROTEIN B"/>
    <property type="match status" value="1"/>
</dbReference>
<keyword evidence="3" id="KW-0964">Secreted</keyword>
<comment type="subcellular location">
    <subcellularLocation>
        <location evidence="1">Secreted</location>
    </subcellularLocation>
</comment>
<dbReference type="GO" id="GO:0042632">
    <property type="term" value="P:cholesterol homeostasis"/>
    <property type="evidence" value="ECO:0007669"/>
    <property type="project" value="TreeGrafter"/>
</dbReference>
<dbReference type="GO" id="GO:0030301">
    <property type="term" value="P:cholesterol transport"/>
    <property type="evidence" value="ECO:0007669"/>
    <property type="project" value="TreeGrafter"/>
</dbReference>
<dbReference type="InterPro" id="IPR015816">
    <property type="entry name" value="Vitellinogen_b-sht_N"/>
</dbReference>
<dbReference type="PANTHER" id="PTHR13769:SF6">
    <property type="entry name" value="APOLIPOPROTEIN B-100"/>
    <property type="match status" value="1"/>
</dbReference>
<dbReference type="InterPro" id="IPR009454">
    <property type="entry name" value="Lipid_transpt_open_b-sht"/>
</dbReference>
<dbReference type="SMART" id="SM01169">
    <property type="entry name" value="DUF1943"/>
    <property type="match status" value="1"/>
</dbReference>
<dbReference type="InterPro" id="IPR015255">
    <property type="entry name" value="Vitellinogen_open_b-sht"/>
</dbReference>
<dbReference type="Gene3D" id="2.30.230.10">
    <property type="entry name" value="Lipovitellin, beta-sheet shell regions, chain A"/>
    <property type="match status" value="1"/>
</dbReference>
<dbReference type="GO" id="GO:0042953">
    <property type="term" value="P:lipoprotein transport"/>
    <property type="evidence" value="ECO:0007669"/>
    <property type="project" value="TreeGrafter"/>
</dbReference>
<dbReference type="Gene3D" id="2.20.80.10">
    <property type="entry name" value="Lipovitellin-phosvitin complex, chain A, domain 4"/>
    <property type="match status" value="1"/>
</dbReference>
<name>A0A3Q1IGH9_ANATE</name>
<dbReference type="InParanoid" id="A0A3Q1IGH9"/>
<evidence type="ECO:0000313" key="11">
    <source>
        <dbReference type="Ensembl" id="ENSATEP00000019320.2"/>
    </source>
</evidence>
<evidence type="ECO:0000259" key="10">
    <source>
        <dbReference type="PROSITE" id="PS51211"/>
    </source>
</evidence>
<feature type="signal peptide" evidence="9">
    <location>
        <begin position="1"/>
        <end position="31"/>
    </location>
</feature>
<dbReference type="Gene3D" id="1.25.10.20">
    <property type="entry name" value="Vitellinogen, superhelical"/>
    <property type="match status" value="1"/>
</dbReference>
<dbReference type="Pfam" id="PF01347">
    <property type="entry name" value="Vitellogenin_N"/>
    <property type="match status" value="1"/>
</dbReference>
<dbReference type="GO" id="GO:0050750">
    <property type="term" value="F:low-density lipoprotein particle receptor binding"/>
    <property type="evidence" value="ECO:0007669"/>
    <property type="project" value="TreeGrafter"/>
</dbReference>
<feature type="coiled-coil region" evidence="8">
    <location>
        <begin position="2060"/>
        <end position="2105"/>
    </location>
</feature>
<dbReference type="Pfam" id="PF06448">
    <property type="entry name" value="DUF1081"/>
    <property type="match status" value="1"/>
</dbReference>
<dbReference type="Ensembl" id="ENSATET00000019644.3">
    <property type="protein sequence ID" value="ENSATEP00000019320.2"/>
    <property type="gene ID" value="ENSATEG00000013209.3"/>
</dbReference>
<evidence type="ECO:0000256" key="2">
    <source>
        <dbReference type="ARBA" id="ARBA00022448"/>
    </source>
</evidence>
<evidence type="ECO:0000256" key="9">
    <source>
        <dbReference type="SAM" id="SignalP"/>
    </source>
</evidence>
<dbReference type="PROSITE" id="PS51211">
    <property type="entry name" value="VITELLOGENIN"/>
    <property type="match status" value="1"/>
</dbReference>
<dbReference type="Proteomes" id="UP000265040">
    <property type="component" value="Chromosome 12"/>
</dbReference>
<organism evidence="11 12">
    <name type="scientific">Anabas testudineus</name>
    <name type="common">Climbing perch</name>
    <name type="synonym">Anthias testudineus</name>
    <dbReference type="NCBI Taxonomy" id="64144"/>
    <lineage>
        <taxon>Eukaryota</taxon>
        <taxon>Metazoa</taxon>
        <taxon>Chordata</taxon>
        <taxon>Craniata</taxon>
        <taxon>Vertebrata</taxon>
        <taxon>Euteleostomi</taxon>
        <taxon>Actinopterygii</taxon>
        <taxon>Neopterygii</taxon>
        <taxon>Teleostei</taxon>
        <taxon>Neoteleostei</taxon>
        <taxon>Acanthomorphata</taxon>
        <taxon>Anabantaria</taxon>
        <taxon>Anabantiformes</taxon>
        <taxon>Anabantoidei</taxon>
        <taxon>Anabantidae</taxon>
        <taxon>Anabas</taxon>
    </lineage>
</organism>
<evidence type="ECO:0000256" key="6">
    <source>
        <dbReference type="ARBA" id="ARBA00023180"/>
    </source>
</evidence>
<dbReference type="GO" id="GO:0120020">
    <property type="term" value="F:cholesterol transfer activity"/>
    <property type="evidence" value="ECO:0007669"/>
    <property type="project" value="TreeGrafter"/>
</dbReference>